<keyword evidence="5" id="KW-1185">Reference proteome</keyword>
<name>A0A7W3QKE7_ACTNM</name>
<keyword evidence="2" id="KW-0472">Membrane</keyword>
<feature type="transmembrane region" description="Helical" evidence="2">
    <location>
        <begin position="615"/>
        <end position="642"/>
    </location>
</feature>
<feature type="chain" id="PRO_5039084053" evidence="3">
    <location>
        <begin position="28"/>
        <end position="733"/>
    </location>
</feature>
<evidence type="ECO:0000256" key="2">
    <source>
        <dbReference type="SAM" id="Phobius"/>
    </source>
</evidence>
<feature type="transmembrane region" description="Helical" evidence="2">
    <location>
        <begin position="414"/>
        <end position="434"/>
    </location>
</feature>
<feature type="transmembrane region" description="Helical" evidence="2">
    <location>
        <begin position="482"/>
        <end position="504"/>
    </location>
</feature>
<dbReference type="AlphaFoldDB" id="A0A7W3QKE7"/>
<dbReference type="EMBL" id="JACJIA010000002">
    <property type="protein sequence ID" value="MBA8950322.1"/>
    <property type="molecule type" value="Genomic_DNA"/>
</dbReference>
<dbReference type="Proteomes" id="UP000572680">
    <property type="component" value="Unassembled WGS sequence"/>
</dbReference>
<feature type="transmembrane region" description="Helical" evidence="2">
    <location>
        <begin position="350"/>
        <end position="369"/>
    </location>
</feature>
<feature type="transmembrane region" description="Helical" evidence="2">
    <location>
        <begin position="654"/>
        <end position="679"/>
    </location>
</feature>
<keyword evidence="2" id="KW-0812">Transmembrane</keyword>
<feature type="transmembrane region" description="Helical" evidence="2">
    <location>
        <begin position="516"/>
        <end position="535"/>
    </location>
</feature>
<gene>
    <name evidence="4" type="ORF">HNR61_001935</name>
</gene>
<feature type="transmembrane region" description="Helical" evidence="2">
    <location>
        <begin position="441"/>
        <end position="462"/>
    </location>
</feature>
<accession>A0A7W3QKE7</accession>
<feature type="transmembrane region" description="Helical" evidence="2">
    <location>
        <begin position="565"/>
        <end position="585"/>
    </location>
</feature>
<evidence type="ECO:0000256" key="1">
    <source>
        <dbReference type="SAM" id="MobiDB-lite"/>
    </source>
</evidence>
<feature type="transmembrane region" description="Helical" evidence="2">
    <location>
        <begin position="685"/>
        <end position="704"/>
    </location>
</feature>
<keyword evidence="3" id="KW-0732">Signal</keyword>
<feature type="transmembrane region" description="Helical" evidence="2">
    <location>
        <begin position="381"/>
        <end position="408"/>
    </location>
</feature>
<protein>
    <submittedName>
        <fullName evidence="4">Uncharacterized protein</fullName>
    </submittedName>
</protein>
<feature type="signal peptide" evidence="3">
    <location>
        <begin position="1"/>
        <end position="27"/>
    </location>
</feature>
<keyword evidence="2" id="KW-1133">Transmembrane helix</keyword>
<evidence type="ECO:0000313" key="4">
    <source>
        <dbReference type="EMBL" id="MBA8950322.1"/>
    </source>
</evidence>
<evidence type="ECO:0000256" key="3">
    <source>
        <dbReference type="SAM" id="SignalP"/>
    </source>
</evidence>
<sequence>MAQRGAKTGTLWALVLAIVLVPLAALAGAGDARAAAGNAPGPGRVVIVGVPGLKWSDVTERGAPTLWRLTGQGAVGGLSVRTPLAYTCPTDGWLTLSAGQRSRLAHGDCALPAAPQVTPDGGAVAPGWETIGRDNADGSYHARIGLLGQSAADARQCAFAVGPGAVFGLADANGRVARYAESPDRVAPADWARCPLTAVDVDDVFRAYVKAGTDAKGRPVPVSDRERAAAVAAADRRVGQVVAALPAGTTLLVAGLSDTTARSHLRVALATGPGFPSGFLTSTATRQPGLVTLTDLTVTAMRVTGLARPDGAVGSPWTPEPTRGSASYKREALVDEDVAAQVIRRAQGSYFWVLGAAQIAVYLVAALLLRRRPEPGTRRRVLGVARVVALLAGATPVASFLAGLVPWWQAPRPTPVLVVSVLAFGALVAGIALAGPWRRSVLGPGLVVAGVTAVVLAADVMLGSTLQLNSLMGYTGVVAGRFYGFGNQAFSLFATASVLTAAWLAARPLRAGRTMAAAGVVAAVGVVAVAVDGLPMWGSDFGGVLAMVPVFALVGLMVAGRRVSWWKLGLFCLAGAVVVLFISFLNARSAHPTHLGRFWQQLESGDAWGVVVRKFHAMVGALGLLPVAAVLALVVVAVYLVLADPARRRAGWLARLYAAAPTTRPALLGALTIGVIGTLVNDSGLVILSVAFCLAAPLTLAALLRTLEERPGDVPPDTSAPGTPAPRSAARER</sequence>
<comment type="caution">
    <text evidence="4">The sequence shown here is derived from an EMBL/GenBank/DDBJ whole genome shotgun (WGS) entry which is preliminary data.</text>
</comment>
<proteinExistence type="predicted"/>
<evidence type="ECO:0000313" key="5">
    <source>
        <dbReference type="Proteomes" id="UP000572680"/>
    </source>
</evidence>
<feature type="transmembrane region" description="Helical" evidence="2">
    <location>
        <begin position="541"/>
        <end position="558"/>
    </location>
</feature>
<organism evidence="4 5">
    <name type="scientific">Actinomadura namibiensis</name>
    <dbReference type="NCBI Taxonomy" id="182080"/>
    <lineage>
        <taxon>Bacteria</taxon>
        <taxon>Bacillati</taxon>
        <taxon>Actinomycetota</taxon>
        <taxon>Actinomycetes</taxon>
        <taxon>Streptosporangiales</taxon>
        <taxon>Thermomonosporaceae</taxon>
        <taxon>Actinomadura</taxon>
    </lineage>
</organism>
<reference evidence="4 5" key="1">
    <citation type="submission" date="2020-08" db="EMBL/GenBank/DDBJ databases">
        <title>Genomic Encyclopedia of Type Strains, Phase IV (KMG-IV): sequencing the most valuable type-strain genomes for metagenomic binning, comparative biology and taxonomic classification.</title>
        <authorList>
            <person name="Goeker M."/>
        </authorList>
    </citation>
    <scope>NUCLEOTIDE SEQUENCE [LARGE SCALE GENOMIC DNA]</scope>
    <source>
        <strain evidence="4 5">DSM 44197</strain>
    </source>
</reference>
<feature type="region of interest" description="Disordered" evidence="1">
    <location>
        <begin position="711"/>
        <end position="733"/>
    </location>
</feature>
<dbReference type="RefSeq" id="WP_182842759.1">
    <property type="nucleotide sequence ID" value="NZ_JACJIA010000002.1"/>
</dbReference>